<name>A0ABC9CF95_9POAL</name>
<dbReference type="InterPro" id="IPR032675">
    <property type="entry name" value="LRR_dom_sf"/>
</dbReference>
<dbReference type="Gene3D" id="1.20.1280.50">
    <property type="match status" value="1"/>
</dbReference>
<dbReference type="SUPFAM" id="SSF81383">
    <property type="entry name" value="F-box domain"/>
    <property type="match status" value="1"/>
</dbReference>
<accession>A0ABC9CF95</accession>
<dbReference type="Pfam" id="PF24758">
    <property type="entry name" value="LRR_At5g56370"/>
    <property type="match status" value="1"/>
</dbReference>
<dbReference type="PANTHER" id="PTHR34223:SF98">
    <property type="entry name" value="OS04G0440901 PROTEIN"/>
    <property type="match status" value="1"/>
</dbReference>
<dbReference type="SUPFAM" id="SSF52047">
    <property type="entry name" value="RNI-like"/>
    <property type="match status" value="1"/>
</dbReference>
<feature type="domain" description="F-box" evidence="1">
    <location>
        <begin position="16"/>
        <end position="52"/>
    </location>
</feature>
<dbReference type="InterPro" id="IPR053197">
    <property type="entry name" value="F-box_SCFL_complex_component"/>
</dbReference>
<reference evidence="2" key="1">
    <citation type="submission" date="2024-10" db="EMBL/GenBank/DDBJ databases">
        <authorList>
            <person name="Ryan C."/>
        </authorList>
    </citation>
    <scope>NUCLEOTIDE SEQUENCE [LARGE SCALE GENOMIC DNA]</scope>
</reference>
<proteinExistence type="predicted"/>
<dbReference type="InterPro" id="IPR053781">
    <property type="entry name" value="F-box_AtFBL13-like"/>
</dbReference>
<keyword evidence="3" id="KW-1185">Reference proteome</keyword>
<dbReference type="CDD" id="cd22160">
    <property type="entry name" value="F-box_AtFBL13-like"/>
    <property type="match status" value="1"/>
</dbReference>
<dbReference type="EMBL" id="OZ075139">
    <property type="protein sequence ID" value="CAL5016849.1"/>
    <property type="molecule type" value="Genomic_DNA"/>
</dbReference>
<protein>
    <recommendedName>
        <fullName evidence="1">F-box domain-containing protein</fullName>
    </recommendedName>
</protein>
<evidence type="ECO:0000259" key="1">
    <source>
        <dbReference type="PROSITE" id="PS50181"/>
    </source>
</evidence>
<evidence type="ECO:0000313" key="3">
    <source>
        <dbReference type="Proteomes" id="UP001497457"/>
    </source>
</evidence>
<gene>
    <name evidence="2" type="ORF">URODEC1_LOCUS73464</name>
</gene>
<dbReference type="InterPro" id="IPR055411">
    <property type="entry name" value="LRR_FXL15/At3g58940/PEG3-like"/>
</dbReference>
<dbReference type="Proteomes" id="UP001497457">
    <property type="component" value="Chromosome 29rd"/>
</dbReference>
<dbReference type="InterPro" id="IPR036047">
    <property type="entry name" value="F-box-like_dom_sf"/>
</dbReference>
<dbReference type="AlphaFoldDB" id="A0ABC9CF95"/>
<dbReference type="PANTHER" id="PTHR34223">
    <property type="entry name" value="OS11G0201299 PROTEIN"/>
    <property type="match status" value="1"/>
</dbReference>
<dbReference type="Pfam" id="PF00646">
    <property type="entry name" value="F-box"/>
    <property type="match status" value="1"/>
</dbReference>
<sequence length="362" mass="41477">MEVAAKRARAGGGSAPDRLSALPDELIRCVLSFLPSRQAVQTTMLSKRWVDLWRSVPAINVDSTDILGTDGCAGWEKIKYFTTNLLMLHNAQFLDVIRLWLYAIVNYSPHPDTTVDRWVSRVIKHHPVVLEICFCRSLGHNFQIPLVGSAFCRLKTLKLDSVSLDHCFAERLNSGCPVLEDLVLDHCRNEFDAIRSDTLKNVVIHYCSSRTASVLVIKAPCLTSLSLKFPYCFYRDVWSWMVLVQWRSSISERDVHKFKALGTFLQKSPNLEKLTLKDFWYFEGSEREVQRMNEPRLKAVRPVVGPIEFPMLENLGTLFLVKCDLRDNFRILRHFLRSSPNLEMLTVQCCKLPKCSVGRKGK</sequence>
<evidence type="ECO:0000313" key="2">
    <source>
        <dbReference type="EMBL" id="CAL5016849.1"/>
    </source>
</evidence>
<dbReference type="InterPro" id="IPR001810">
    <property type="entry name" value="F-box_dom"/>
</dbReference>
<dbReference type="Gene3D" id="3.80.10.10">
    <property type="entry name" value="Ribonuclease Inhibitor"/>
    <property type="match status" value="1"/>
</dbReference>
<organism evidence="2 3">
    <name type="scientific">Urochloa decumbens</name>
    <dbReference type="NCBI Taxonomy" id="240449"/>
    <lineage>
        <taxon>Eukaryota</taxon>
        <taxon>Viridiplantae</taxon>
        <taxon>Streptophyta</taxon>
        <taxon>Embryophyta</taxon>
        <taxon>Tracheophyta</taxon>
        <taxon>Spermatophyta</taxon>
        <taxon>Magnoliopsida</taxon>
        <taxon>Liliopsida</taxon>
        <taxon>Poales</taxon>
        <taxon>Poaceae</taxon>
        <taxon>PACMAD clade</taxon>
        <taxon>Panicoideae</taxon>
        <taxon>Panicodae</taxon>
        <taxon>Paniceae</taxon>
        <taxon>Melinidinae</taxon>
        <taxon>Urochloa</taxon>
    </lineage>
</organism>
<dbReference type="PROSITE" id="PS50181">
    <property type="entry name" value="FBOX"/>
    <property type="match status" value="1"/>
</dbReference>